<dbReference type="AlphaFoldDB" id="K0S2A3"/>
<feature type="region of interest" description="Disordered" evidence="1">
    <location>
        <begin position="49"/>
        <end position="319"/>
    </location>
</feature>
<comment type="caution">
    <text evidence="2">The sequence shown here is derived from an EMBL/GenBank/DDBJ whole genome shotgun (WGS) entry which is preliminary data.</text>
</comment>
<reference evidence="2 3" key="1">
    <citation type="journal article" date="2012" name="Genome Biol.">
        <title>Genome and low-iron response of an oceanic diatom adapted to chronic iron limitation.</title>
        <authorList>
            <person name="Lommer M."/>
            <person name="Specht M."/>
            <person name="Roy A.S."/>
            <person name="Kraemer L."/>
            <person name="Andreson R."/>
            <person name="Gutowska M.A."/>
            <person name="Wolf J."/>
            <person name="Bergner S.V."/>
            <person name="Schilhabel M.B."/>
            <person name="Klostermeier U.C."/>
            <person name="Beiko R.G."/>
            <person name="Rosenstiel P."/>
            <person name="Hippler M."/>
            <person name="Laroche J."/>
        </authorList>
    </citation>
    <scope>NUCLEOTIDE SEQUENCE [LARGE SCALE GENOMIC DNA]</scope>
    <source>
        <strain evidence="2 3">CCMP1005</strain>
    </source>
</reference>
<evidence type="ECO:0000313" key="3">
    <source>
        <dbReference type="Proteomes" id="UP000266841"/>
    </source>
</evidence>
<feature type="compositionally biased region" description="Basic residues" evidence="1">
    <location>
        <begin position="425"/>
        <end position="446"/>
    </location>
</feature>
<dbReference type="OMA" id="LPAMNED"/>
<feature type="region of interest" description="Disordered" evidence="1">
    <location>
        <begin position="342"/>
        <end position="365"/>
    </location>
</feature>
<feature type="compositionally biased region" description="Acidic residues" evidence="1">
    <location>
        <begin position="297"/>
        <end position="309"/>
    </location>
</feature>
<feature type="compositionally biased region" description="Pro residues" evidence="1">
    <location>
        <begin position="105"/>
        <end position="115"/>
    </location>
</feature>
<feature type="compositionally biased region" description="Acidic residues" evidence="1">
    <location>
        <begin position="266"/>
        <end position="276"/>
    </location>
</feature>
<name>K0S2A3_THAOC</name>
<feature type="compositionally biased region" description="Pro residues" evidence="1">
    <location>
        <begin position="83"/>
        <end position="93"/>
    </location>
</feature>
<feature type="compositionally biased region" description="Basic and acidic residues" evidence="1">
    <location>
        <begin position="450"/>
        <end position="482"/>
    </location>
</feature>
<dbReference type="Proteomes" id="UP000266841">
    <property type="component" value="Unassembled WGS sequence"/>
</dbReference>
<protein>
    <submittedName>
        <fullName evidence="2">Uncharacterized protein</fullName>
    </submittedName>
</protein>
<organism evidence="2 3">
    <name type="scientific">Thalassiosira oceanica</name>
    <name type="common">Marine diatom</name>
    <dbReference type="NCBI Taxonomy" id="159749"/>
    <lineage>
        <taxon>Eukaryota</taxon>
        <taxon>Sar</taxon>
        <taxon>Stramenopiles</taxon>
        <taxon>Ochrophyta</taxon>
        <taxon>Bacillariophyta</taxon>
        <taxon>Coscinodiscophyceae</taxon>
        <taxon>Thalassiosirophycidae</taxon>
        <taxon>Thalassiosirales</taxon>
        <taxon>Thalassiosiraceae</taxon>
        <taxon>Thalassiosira</taxon>
    </lineage>
</organism>
<evidence type="ECO:0000313" key="2">
    <source>
        <dbReference type="EMBL" id="EJK60168.1"/>
    </source>
</evidence>
<dbReference type="eggNOG" id="ENOG502TB0S">
    <property type="taxonomic scope" value="Eukaryota"/>
</dbReference>
<evidence type="ECO:0000256" key="1">
    <source>
        <dbReference type="SAM" id="MobiDB-lite"/>
    </source>
</evidence>
<feature type="compositionally biased region" description="Low complexity" evidence="1">
    <location>
        <begin position="163"/>
        <end position="172"/>
    </location>
</feature>
<feature type="compositionally biased region" description="Basic and acidic residues" evidence="1">
    <location>
        <begin position="489"/>
        <end position="512"/>
    </location>
</feature>
<keyword evidence="3" id="KW-1185">Reference proteome</keyword>
<dbReference type="OrthoDB" id="46318at2759"/>
<feature type="region of interest" description="Disordered" evidence="1">
    <location>
        <begin position="413"/>
        <end position="528"/>
    </location>
</feature>
<feature type="compositionally biased region" description="Basic and acidic residues" evidence="1">
    <location>
        <begin position="519"/>
        <end position="528"/>
    </location>
</feature>
<proteinExistence type="predicted"/>
<feature type="compositionally biased region" description="Basic and acidic residues" evidence="1">
    <location>
        <begin position="51"/>
        <end position="69"/>
    </location>
</feature>
<accession>K0S2A3</accession>
<dbReference type="EMBL" id="AGNL01021435">
    <property type="protein sequence ID" value="EJK60168.1"/>
    <property type="molecule type" value="Genomic_DNA"/>
</dbReference>
<sequence length="595" mass="63926">MECISSSVHLPSTKSRLCTESELESALSIPILPANLFLAERVRVRARGARRAADRAGPRVARPRPDPGRAGRHPRPAGGVLPLPRPGLRPPGPRRGGLGAAVMSAPPPAPLPLGPPGEDGARPAGDRGGAPAPESPEHGAEVPPPPPRGGRGGRRRGAGGPAGPAVRAARPVGPVPERGPQPGAQDDHPALRLRPRPGSRDGLPGRGHDGGRVLRLGEAGPARGRAHVPPVGEGHAQRHEPRLHRHGPAGGGGGGAATARCWRDDSDSDDDSDDSDDRSVNCVCEFDSGDPFAVPGEDGEASRDEEDPSEDRMRRGTTGPGLWHCYTAVFDGDRSVVRVDGAEEPRTTRETAGLPDGSGPDSLEEAGTRVGDVPLDGLTIGSDHLFNESLCYGEFSSGCMRHDRRRVRRGIHLRARRVPGQARPVRPRARRVPPHGTPRHPHRGGAVRRPPPERRRLARRGDRLRPPGGRLDEAGERAHRPAEAVAARFRPEGAAPRRREPPERVLEEEERHHRGRGQGGEDRGEEQQRLVGLVVRRRTSFLLGQDENGPSAKMPQIARAPELMEVGGARGCTPFCQGWEDLKCQKLFLWLWLHP</sequence>
<gene>
    <name evidence="2" type="ORF">THAOC_19531</name>
</gene>